<dbReference type="Gene3D" id="3.30.460.10">
    <property type="entry name" value="Beta Polymerase, domain 2"/>
    <property type="match status" value="1"/>
</dbReference>
<accession>A0A5S5BER5</accession>
<keyword evidence="2" id="KW-0808">Transferase</keyword>
<sequence>MMLENTGLSRDDVNSVQQTLRRFPRISEAILYGSRAKGNYRPGSDIDLTLKGNELSHQDLLDIELALDDLLLPYKIDLSLQDQIDNPQLIEPIGRVGKLFYKATV</sequence>
<proteinExistence type="predicted"/>
<comment type="caution">
    <text evidence="2">The sequence shown here is derived from an EMBL/GenBank/DDBJ whole genome shotgun (WGS) entry which is preliminary data.</text>
</comment>
<evidence type="ECO:0000313" key="2">
    <source>
        <dbReference type="EMBL" id="TYP65464.1"/>
    </source>
</evidence>
<dbReference type="CDD" id="cd05403">
    <property type="entry name" value="NT_KNTase_like"/>
    <property type="match status" value="1"/>
</dbReference>
<dbReference type="OrthoDB" id="9803106at2"/>
<evidence type="ECO:0000313" key="3">
    <source>
        <dbReference type="Proteomes" id="UP000324282"/>
    </source>
</evidence>
<dbReference type="AlphaFoldDB" id="A0A5S5BER5"/>
<evidence type="ECO:0000259" key="1">
    <source>
        <dbReference type="Pfam" id="PF18765"/>
    </source>
</evidence>
<dbReference type="Proteomes" id="UP000324282">
    <property type="component" value="Unassembled WGS sequence"/>
</dbReference>
<dbReference type="InterPro" id="IPR043519">
    <property type="entry name" value="NT_sf"/>
</dbReference>
<organism evidence="2 3">
    <name type="scientific">Stutzerimonas stutzeri</name>
    <name type="common">Pseudomonas stutzeri</name>
    <dbReference type="NCBI Taxonomy" id="316"/>
    <lineage>
        <taxon>Bacteria</taxon>
        <taxon>Pseudomonadati</taxon>
        <taxon>Pseudomonadota</taxon>
        <taxon>Gammaproteobacteria</taxon>
        <taxon>Pseudomonadales</taxon>
        <taxon>Pseudomonadaceae</taxon>
        <taxon>Stutzerimonas</taxon>
    </lineage>
</organism>
<dbReference type="InterPro" id="IPR041633">
    <property type="entry name" value="Polbeta"/>
</dbReference>
<feature type="domain" description="Polymerase beta nucleotidyltransferase" evidence="1">
    <location>
        <begin position="15"/>
        <end position="102"/>
    </location>
</feature>
<gene>
    <name evidence="2" type="ORF">A9A72_122599</name>
</gene>
<dbReference type="SUPFAM" id="SSF81301">
    <property type="entry name" value="Nucleotidyltransferase"/>
    <property type="match status" value="1"/>
</dbReference>
<dbReference type="EMBL" id="VNHQ01000012">
    <property type="protein sequence ID" value="TYP65464.1"/>
    <property type="molecule type" value="Genomic_DNA"/>
</dbReference>
<dbReference type="Pfam" id="PF18765">
    <property type="entry name" value="Polbeta"/>
    <property type="match status" value="1"/>
</dbReference>
<protein>
    <submittedName>
        <fullName evidence="2">Putative nucleotidyltransferase</fullName>
    </submittedName>
</protein>
<name>A0A5S5BER5_STUST</name>
<reference evidence="2 3" key="1">
    <citation type="submission" date="2019-07" db="EMBL/GenBank/DDBJ databases">
        <title>Deep subsurface shale carbon reservoir microbial communities from Ohio and West Virginia, USA.</title>
        <authorList>
            <person name="Wrighton K."/>
        </authorList>
    </citation>
    <scope>NUCLEOTIDE SEQUENCE [LARGE SCALE GENOMIC DNA]</scope>
    <source>
        <strain evidence="2 3">NP_8Ht</strain>
    </source>
</reference>
<dbReference type="RefSeq" id="WP_148924846.1">
    <property type="nucleotide sequence ID" value="NZ_VNHQ01000012.1"/>
</dbReference>
<dbReference type="GO" id="GO:0016740">
    <property type="term" value="F:transferase activity"/>
    <property type="evidence" value="ECO:0007669"/>
    <property type="project" value="UniProtKB-KW"/>
</dbReference>